<keyword evidence="11 13" id="KW-0472">Membrane</keyword>
<evidence type="ECO:0000256" key="9">
    <source>
        <dbReference type="ARBA" id="ARBA00022989"/>
    </source>
</evidence>
<dbReference type="PROSITE" id="PS50885">
    <property type="entry name" value="HAMP"/>
    <property type="match status" value="1"/>
</dbReference>
<dbReference type="GO" id="GO:0007234">
    <property type="term" value="P:osmosensory signaling via phosphorelay pathway"/>
    <property type="evidence" value="ECO:0007669"/>
    <property type="project" value="TreeGrafter"/>
</dbReference>
<dbReference type="GO" id="GO:0006355">
    <property type="term" value="P:regulation of DNA-templated transcription"/>
    <property type="evidence" value="ECO:0007669"/>
    <property type="project" value="InterPro"/>
</dbReference>
<dbReference type="PANTHER" id="PTHR42878:SF7">
    <property type="entry name" value="SENSOR HISTIDINE KINASE GLRK"/>
    <property type="match status" value="1"/>
</dbReference>
<keyword evidence="7" id="KW-0418">Kinase</keyword>
<dbReference type="Gene3D" id="1.10.287.130">
    <property type="match status" value="1"/>
</dbReference>
<evidence type="ECO:0000259" key="14">
    <source>
        <dbReference type="PROSITE" id="PS50112"/>
    </source>
</evidence>
<dbReference type="Gene3D" id="6.10.340.10">
    <property type="match status" value="1"/>
</dbReference>
<dbReference type="Pfam" id="PF00989">
    <property type="entry name" value="PAS"/>
    <property type="match status" value="1"/>
</dbReference>
<feature type="domain" description="HAMP" evidence="15">
    <location>
        <begin position="72"/>
        <end position="124"/>
    </location>
</feature>
<dbReference type="SUPFAM" id="SSF158472">
    <property type="entry name" value="HAMP domain-like"/>
    <property type="match status" value="1"/>
</dbReference>
<evidence type="ECO:0000256" key="1">
    <source>
        <dbReference type="ARBA" id="ARBA00000085"/>
    </source>
</evidence>
<dbReference type="Proteomes" id="UP000230136">
    <property type="component" value="Unassembled WGS sequence"/>
</dbReference>
<dbReference type="InterPro" id="IPR036097">
    <property type="entry name" value="HisK_dim/P_sf"/>
</dbReference>
<protein>
    <recommendedName>
        <fullName evidence="3">histidine kinase</fullName>
        <ecNumber evidence="3">2.7.13.3</ecNumber>
    </recommendedName>
</protein>
<dbReference type="Pfam" id="PF00512">
    <property type="entry name" value="HisKA"/>
    <property type="match status" value="1"/>
</dbReference>
<evidence type="ECO:0000256" key="13">
    <source>
        <dbReference type="SAM" id="Phobius"/>
    </source>
</evidence>
<evidence type="ECO:0000256" key="12">
    <source>
        <dbReference type="SAM" id="Coils"/>
    </source>
</evidence>
<reference evidence="17" key="1">
    <citation type="submission" date="2017-09" db="EMBL/GenBank/DDBJ databases">
        <title>Depth-based differentiation of microbial function through sediment-hosted aquifers and enrichment of novel symbionts in the deep terrestrial subsurface.</title>
        <authorList>
            <person name="Probst A.J."/>
            <person name="Ladd B."/>
            <person name="Jarett J.K."/>
            <person name="Geller-Mcgrath D.E."/>
            <person name="Sieber C.M.K."/>
            <person name="Emerson J.B."/>
            <person name="Anantharaman K."/>
            <person name="Thomas B.C."/>
            <person name="Malmstrom R."/>
            <person name="Stieglmeier M."/>
            <person name="Klingl A."/>
            <person name="Woyke T."/>
            <person name="Ryan C.M."/>
            <person name="Banfield J.F."/>
        </authorList>
    </citation>
    <scope>NUCLEOTIDE SEQUENCE [LARGE SCALE GENOMIC DNA]</scope>
</reference>
<evidence type="ECO:0000256" key="5">
    <source>
        <dbReference type="ARBA" id="ARBA00022692"/>
    </source>
</evidence>
<dbReference type="EC" id="2.7.13.3" evidence="3"/>
<keyword evidence="9 13" id="KW-1133">Transmembrane helix</keyword>
<dbReference type="GO" id="GO:0030295">
    <property type="term" value="F:protein kinase activator activity"/>
    <property type="evidence" value="ECO:0007669"/>
    <property type="project" value="TreeGrafter"/>
</dbReference>
<dbReference type="SUPFAM" id="SSF47384">
    <property type="entry name" value="Homodimeric domain of signal transducing histidine kinase"/>
    <property type="match status" value="1"/>
</dbReference>
<proteinExistence type="predicted"/>
<gene>
    <name evidence="16" type="ORF">CO073_00100</name>
</gene>
<feature type="domain" description="PAS" evidence="14">
    <location>
        <begin position="168"/>
        <end position="205"/>
    </location>
</feature>
<name>A0A2M8DSG5_9BACT</name>
<sequence>MVKYPRRVRNRLLAWFIISSLLPLIFLTLALVFYLAPFSTWPEMVNLIRHTLLVPLLASFILILTLAVIIARAISRPIRKLTTAVEKIMAGETDVTVKITTKDEIAKLADSFNKMTTEVLQAKQELEIKVRARTKELLSTNQELQGSKTAMLNILEDVELEKHKAEEQRNKIEIIINSIGDAVIVTDQQGKIMMFNPAAGTMFDLAVTSVSKSFDQIVNFHDAKQKDIAIDQFLSTEENVFTINRVVLPEDEHHRFFDINISKFRNIDKNVSGAVIVIRDITRNVEIENVKSEFVSVASHQLRTPLSAIRWFLEMILAGDLGSINDEQKDILNDTLESNKRMIYLVNDLLNVSRLEDAKLNVTPVPTDFTALLTSIIRES</sequence>
<dbReference type="GO" id="GO:0000155">
    <property type="term" value="F:phosphorelay sensor kinase activity"/>
    <property type="evidence" value="ECO:0007669"/>
    <property type="project" value="InterPro"/>
</dbReference>
<dbReference type="NCBIfam" id="TIGR00229">
    <property type="entry name" value="sensory_box"/>
    <property type="match status" value="1"/>
</dbReference>
<evidence type="ECO:0000256" key="6">
    <source>
        <dbReference type="ARBA" id="ARBA00022741"/>
    </source>
</evidence>
<evidence type="ECO:0000256" key="7">
    <source>
        <dbReference type="ARBA" id="ARBA00022777"/>
    </source>
</evidence>
<evidence type="ECO:0000256" key="10">
    <source>
        <dbReference type="ARBA" id="ARBA00023012"/>
    </source>
</evidence>
<comment type="subcellular location">
    <subcellularLocation>
        <location evidence="2">Membrane</location>
        <topology evidence="2">Multi-pass membrane protein</topology>
    </subcellularLocation>
</comment>
<dbReference type="InterPro" id="IPR013767">
    <property type="entry name" value="PAS_fold"/>
</dbReference>
<dbReference type="CDD" id="cd00082">
    <property type="entry name" value="HisKA"/>
    <property type="match status" value="1"/>
</dbReference>
<dbReference type="CDD" id="cd00130">
    <property type="entry name" value="PAS"/>
    <property type="match status" value="1"/>
</dbReference>
<dbReference type="SUPFAM" id="SSF55785">
    <property type="entry name" value="PYP-like sensor domain (PAS domain)"/>
    <property type="match status" value="1"/>
</dbReference>
<comment type="caution">
    <text evidence="16">The sequence shown here is derived from an EMBL/GenBank/DDBJ whole genome shotgun (WGS) entry which is preliminary data.</text>
</comment>
<dbReference type="InterPro" id="IPR035965">
    <property type="entry name" value="PAS-like_dom_sf"/>
</dbReference>
<dbReference type="InterPro" id="IPR003661">
    <property type="entry name" value="HisK_dim/P_dom"/>
</dbReference>
<dbReference type="EMBL" id="PFSY01000005">
    <property type="protein sequence ID" value="PJC02317.1"/>
    <property type="molecule type" value="Genomic_DNA"/>
</dbReference>
<comment type="catalytic activity">
    <reaction evidence="1">
        <text>ATP + protein L-histidine = ADP + protein N-phospho-L-histidine.</text>
        <dbReference type="EC" id="2.7.13.3"/>
    </reaction>
</comment>
<evidence type="ECO:0000256" key="4">
    <source>
        <dbReference type="ARBA" id="ARBA00022679"/>
    </source>
</evidence>
<keyword evidence="6" id="KW-0547">Nucleotide-binding</keyword>
<evidence type="ECO:0000313" key="16">
    <source>
        <dbReference type="EMBL" id="PJC02317.1"/>
    </source>
</evidence>
<feature type="coiled-coil region" evidence="12">
    <location>
        <begin position="148"/>
        <end position="175"/>
    </location>
</feature>
<dbReference type="Pfam" id="PF00672">
    <property type="entry name" value="HAMP"/>
    <property type="match status" value="1"/>
</dbReference>
<feature type="transmembrane region" description="Helical" evidence="13">
    <location>
        <begin position="47"/>
        <end position="71"/>
    </location>
</feature>
<accession>A0A2M8DSG5</accession>
<organism evidence="16 17">
    <name type="scientific">Candidatus Komeilibacteria bacterium CG_4_9_14_0_8_um_filter_36_9</name>
    <dbReference type="NCBI Taxonomy" id="1974473"/>
    <lineage>
        <taxon>Bacteria</taxon>
        <taxon>Candidatus Komeiliibacteriota</taxon>
    </lineage>
</organism>
<dbReference type="InterPro" id="IPR003660">
    <property type="entry name" value="HAMP_dom"/>
</dbReference>
<keyword evidence="10" id="KW-0902">Two-component regulatory system</keyword>
<feature type="transmembrane region" description="Helical" evidence="13">
    <location>
        <begin position="12"/>
        <end position="35"/>
    </location>
</feature>
<evidence type="ECO:0000256" key="8">
    <source>
        <dbReference type="ARBA" id="ARBA00022840"/>
    </source>
</evidence>
<keyword evidence="8" id="KW-0067">ATP-binding</keyword>
<dbReference type="Gene3D" id="3.30.450.20">
    <property type="entry name" value="PAS domain"/>
    <property type="match status" value="1"/>
</dbReference>
<evidence type="ECO:0000256" key="11">
    <source>
        <dbReference type="ARBA" id="ARBA00023136"/>
    </source>
</evidence>
<dbReference type="SMART" id="SM00388">
    <property type="entry name" value="HisKA"/>
    <property type="match status" value="1"/>
</dbReference>
<dbReference type="GO" id="GO:0000156">
    <property type="term" value="F:phosphorelay response regulator activity"/>
    <property type="evidence" value="ECO:0007669"/>
    <property type="project" value="TreeGrafter"/>
</dbReference>
<keyword evidence="4" id="KW-0808">Transferase</keyword>
<keyword evidence="5 13" id="KW-0812">Transmembrane</keyword>
<dbReference type="PROSITE" id="PS50112">
    <property type="entry name" value="PAS"/>
    <property type="match status" value="1"/>
</dbReference>
<evidence type="ECO:0000259" key="15">
    <source>
        <dbReference type="PROSITE" id="PS50885"/>
    </source>
</evidence>
<feature type="non-terminal residue" evidence="16">
    <location>
        <position position="380"/>
    </location>
</feature>
<dbReference type="GO" id="GO:0005524">
    <property type="term" value="F:ATP binding"/>
    <property type="evidence" value="ECO:0007669"/>
    <property type="project" value="UniProtKB-KW"/>
</dbReference>
<dbReference type="GO" id="GO:0016020">
    <property type="term" value="C:membrane"/>
    <property type="evidence" value="ECO:0007669"/>
    <property type="project" value="UniProtKB-SubCell"/>
</dbReference>
<dbReference type="CDD" id="cd06225">
    <property type="entry name" value="HAMP"/>
    <property type="match status" value="1"/>
</dbReference>
<dbReference type="InterPro" id="IPR050351">
    <property type="entry name" value="BphY/WalK/GraS-like"/>
</dbReference>
<dbReference type="PANTHER" id="PTHR42878">
    <property type="entry name" value="TWO-COMPONENT HISTIDINE KINASE"/>
    <property type="match status" value="1"/>
</dbReference>
<keyword evidence="12" id="KW-0175">Coiled coil</keyword>
<evidence type="ECO:0000256" key="2">
    <source>
        <dbReference type="ARBA" id="ARBA00004141"/>
    </source>
</evidence>
<evidence type="ECO:0000313" key="17">
    <source>
        <dbReference type="Proteomes" id="UP000230136"/>
    </source>
</evidence>
<dbReference type="InterPro" id="IPR000014">
    <property type="entry name" value="PAS"/>
</dbReference>
<dbReference type="SMART" id="SM00304">
    <property type="entry name" value="HAMP"/>
    <property type="match status" value="1"/>
</dbReference>
<dbReference type="AlphaFoldDB" id="A0A2M8DSG5"/>
<evidence type="ECO:0000256" key="3">
    <source>
        <dbReference type="ARBA" id="ARBA00012438"/>
    </source>
</evidence>